<name>A0ABR3LFA4_9TELE</name>
<organism evidence="7 8">
    <name type="scientific">Cirrhinus molitorella</name>
    <name type="common">mud carp</name>
    <dbReference type="NCBI Taxonomy" id="172907"/>
    <lineage>
        <taxon>Eukaryota</taxon>
        <taxon>Metazoa</taxon>
        <taxon>Chordata</taxon>
        <taxon>Craniata</taxon>
        <taxon>Vertebrata</taxon>
        <taxon>Euteleostomi</taxon>
        <taxon>Actinopterygii</taxon>
        <taxon>Neopterygii</taxon>
        <taxon>Teleostei</taxon>
        <taxon>Ostariophysi</taxon>
        <taxon>Cypriniformes</taxon>
        <taxon>Cyprinidae</taxon>
        <taxon>Labeoninae</taxon>
        <taxon>Labeonini</taxon>
        <taxon>Cirrhinus</taxon>
    </lineage>
</organism>
<evidence type="ECO:0000259" key="6">
    <source>
        <dbReference type="PROSITE" id="PS51842"/>
    </source>
</evidence>
<gene>
    <name evidence="7" type="ORF">QQF64_019336</name>
</gene>
<keyword evidence="8" id="KW-1185">Reference proteome</keyword>
<evidence type="ECO:0000256" key="5">
    <source>
        <dbReference type="SAM" id="MobiDB-lite"/>
    </source>
</evidence>
<dbReference type="PROSITE" id="PS51842">
    <property type="entry name" value="IF_ROD_2"/>
    <property type="match status" value="1"/>
</dbReference>
<dbReference type="SUPFAM" id="SSF64593">
    <property type="entry name" value="Intermediate filament protein, coiled coil region"/>
    <property type="match status" value="1"/>
</dbReference>
<dbReference type="InterPro" id="IPR018039">
    <property type="entry name" value="IF_conserved"/>
</dbReference>
<protein>
    <recommendedName>
        <fullName evidence="6">IF rod domain-containing protein</fullName>
    </recommendedName>
</protein>
<evidence type="ECO:0000256" key="4">
    <source>
        <dbReference type="SAM" id="Coils"/>
    </source>
</evidence>
<feature type="coiled-coil region" evidence="4">
    <location>
        <begin position="424"/>
        <end position="479"/>
    </location>
</feature>
<dbReference type="SMART" id="SM01391">
    <property type="entry name" value="Filament"/>
    <property type="match status" value="1"/>
</dbReference>
<dbReference type="PANTHER" id="PTHR47082">
    <property type="entry name" value="KERATIN-LIKE PROTEIN KRT222"/>
    <property type="match status" value="1"/>
</dbReference>
<feature type="compositionally biased region" description="Polar residues" evidence="5">
    <location>
        <begin position="320"/>
        <end position="342"/>
    </location>
</feature>
<dbReference type="EMBL" id="JAYMGO010000022">
    <property type="protein sequence ID" value="KAL1251540.1"/>
    <property type="molecule type" value="Genomic_DNA"/>
</dbReference>
<evidence type="ECO:0000256" key="2">
    <source>
        <dbReference type="ARBA" id="ARBA00023054"/>
    </source>
</evidence>
<feature type="region of interest" description="Disordered" evidence="5">
    <location>
        <begin position="309"/>
        <end position="375"/>
    </location>
</feature>
<dbReference type="Gene3D" id="1.20.5.170">
    <property type="match status" value="1"/>
</dbReference>
<sequence>MEQRRGPEQVGRHSLSRGVQATRCVDTPEPDVWGGMGAARRTLTVLRLPHFNDSYLTGNHQGRDSEGERGGTGEGVLIKRNWQRSAFTKAPAKPVTQIVASCFSPLHKAGGTLVGPLAPVPLSQYPKGVAGRTLRHFALPGPMEGLEVPKLALRGLNERLKRFLEHVNQLERVNGELEEQIAEWGLRNVAQPRDWSDKEALAQELRAQVRMIIMENAEVLLQSDAVKLKAAHLKTRCETEEKLRLLKVQEVSQLTLKKKEVETANTLLEKQLCEIRNELQQIMEEHERELDQHQRRAAEECDRVLAQVAAGEDGRGMDLSRTSTQCDHSSPAQSSPDSATPTNPGPGSGPASQRRPRKDATSPTAAFPPQVRAGDEVLKEARAELAEARKRWHRLQVEIESLHALEKSLQSSLRHTQLQYSVQLKDLSRSVRSLESELETVRDGLEIQKQNHSQLLNTKMRLEREIATYRKLLEHEEGRFLNSDGRSLKLKPWKGSAPALEQNGLPNGCDEDIAEPFFSEKTSKISPALQRQQSLVILTEPVKNKDGEICTVKTQEILEGNVVRESAEGHGNVETEKIDKVIRQWEGSFFKGNPKLRKKSVSLRFDLHMAVADEGCSQTKQDSLPNVEVRLVMRRSRSIPTFAQ</sequence>
<keyword evidence="1 3" id="KW-0403">Intermediate filament</keyword>
<comment type="similarity">
    <text evidence="3">Belongs to the intermediate filament family.</text>
</comment>
<evidence type="ECO:0000256" key="1">
    <source>
        <dbReference type="ARBA" id="ARBA00022754"/>
    </source>
</evidence>
<feature type="domain" description="IF rod" evidence="6">
    <location>
        <begin position="149"/>
        <end position="480"/>
    </location>
</feature>
<keyword evidence="2 4" id="KW-0175">Coiled coil</keyword>
<proteinExistence type="inferred from homology"/>
<feature type="coiled-coil region" evidence="4">
    <location>
        <begin position="153"/>
        <end position="187"/>
    </location>
</feature>
<dbReference type="Proteomes" id="UP001558613">
    <property type="component" value="Unassembled WGS sequence"/>
</dbReference>
<dbReference type="PROSITE" id="PS00226">
    <property type="entry name" value="IF_ROD_1"/>
    <property type="match status" value="1"/>
</dbReference>
<reference evidence="7 8" key="1">
    <citation type="submission" date="2023-09" db="EMBL/GenBank/DDBJ databases">
        <authorList>
            <person name="Wang M."/>
        </authorList>
    </citation>
    <scope>NUCLEOTIDE SEQUENCE [LARGE SCALE GENOMIC DNA]</scope>
    <source>
        <strain evidence="7">GT-2023</strain>
        <tissue evidence="7">Liver</tissue>
    </source>
</reference>
<comment type="caution">
    <text evidence="7">The sequence shown here is derived from an EMBL/GenBank/DDBJ whole genome shotgun (WGS) entry which is preliminary data.</text>
</comment>
<dbReference type="Pfam" id="PF00038">
    <property type="entry name" value="Filament"/>
    <property type="match status" value="2"/>
</dbReference>
<feature type="coiled-coil region" evidence="4">
    <location>
        <begin position="251"/>
        <end position="303"/>
    </location>
</feature>
<dbReference type="PANTHER" id="PTHR47082:SF1">
    <property type="entry name" value="KERATIN-LIKE PROTEIN KRT222"/>
    <property type="match status" value="1"/>
</dbReference>
<evidence type="ECO:0000313" key="7">
    <source>
        <dbReference type="EMBL" id="KAL1251540.1"/>
    </source>
</evidence>
<evidence type="ECO:0000256" key="3">
    <source>
        <dbReference type="RuleBase" id="RU000685"/>
    </source>
</evidence>
<dbReference type="InterPro" id="IPR039008">
    <property type="entry name" value="IF_rod_dom"/>
</dbReference>
<dbReference type="InterPro" id="IPR052857">
    <property type="entry name" value="IF_Keratin-like"/>
</dbReference>
<evidence type="ECO:0000313" key="8">
    <source>
        <dbReference type="Proteomes" id="UP001558613"/>
    </source>
</evidence>
<accession>A0ABR3LFA4</accession>